<dbReference type="GO" id="GO:0043107">
    <property type="term" value="P:type IV pilus-dependent motility"/>
    <property type="evidence" value="ECO:0007669"/>
    <property type="project" value="TreeGrafter"/>
</dbReference>
<keyword evidence="2" id="KW-0488">Methylation</keyword>
<dbReference type="SUPFAM" id="SSF54523">
    <property type="entry name" value="Pili subunits"/>
    <property type="match status" value="1"/>
</dbReference>
<dbReference type="PROSITE" id="PS00409">
    <property type="entry name" value="PROKAR_NTER_METHYL"/>
    <property type="match status" value="1"/>
</dbReference>
<reference evidence="5 6" key="1">
    <citation type="submission" date="2020-08" db="EMBL/GenBank/DDBJ databases">
        <title>Genome sequence of Acidovorax monticola KACC 19171T.</title>
        <authorList>
            <person name="Hyun D.-W."/>
            <person name="Bae J.-W."/>
        </authorList>
    </citation>
    <scope>NUCLEOTIDE SEQUENCE [LARGE SCALE GENOMIC DNA]</scope>
    <source>
        <strain evidence="5 6">KACC 19171</strain>
    </source>
</reference>
<dbReference type="EMBL" id="CP060790">
    <property type="protein sequence ID" value="QNP61393.1"/>
    <property type="molecule type" value="Genomic_DNA"/>
</dbReference>
<evidence type="ECO:0000313" key="5">
    <source>
        <dbReference type="EMBL" id="QNP61393.1"/>
    </source>
</evidence>
<evidence type="ECO:0000313" key="6">
    <source>
        <dbReference type="Proteomes" id="UP000516057"/>
    </source>
</evidence>
<keyword evidence="4" id="KW-0472">Membrane</keyword>
<evidence type="ECO:0000256" key="4">
    <source>
        <dbReference type="SAM" id="Phobius"/>
    </source>
</evidence>
<evidence type="ECO:0000256" key="3">
    <source>
        <dbReference type="RuleBase" id="RU000389"/>
    </source>
</evidence>
<proteinExistence type="inferred from homology"/>
<keyword evidence="3" id="KW-0281">Fimbrium</keyword>
<dbReference type="PANTHER" id="PTHR30093">
    <property type="entry name" value="GENERAL SECRETION PATHWAY PROTEIN G"/>
    <property type="match status" value="1"/>
</dbReference>
<comment type="similarity">
    <text evidence="1 3">Belongs to the N-Me-Phe pilin family.</text>
</comment>
<dbReference type="Gene3D" id="3.30.700.10">
    <property type="entry name" value="Glycoprotein, Type 4 Pilin"/>
    <property type="match status" value="1"/>
</dbReference>
<dbReference type="PANTHER" id="PTHR30093:SF34">
    <property type="entry name" value="PREPILIN PEPTIDASE-DEPENDENT PROTEIN D"/>
    <property type="match status" value="1"/>
</dbReference>
<dbReference type="GO" id="GO:0044096">
    <property type="term" value="C:type IV pilus"/>
    <property type="evidence" value="ECO:0007669"/>
    <property type="project" value="TreeGrafter"/>
</dbReference>
<accession>A0A7H0HLH7</accession>
<organism evidence="5 6">
    <name type="scientific">Paenacidovorax monticola</name>
    <dbReference type="NCBI Taxonomy" id="1926868"/>
    <lineage>
        <taxon>Bacteria</taxon>
        <taxon>Pseudomonadati</taxon>
        <taxon>Pseudomonadota</taxon>
        <taxon>Betaproteobacteria</taxon>
        <taxon>Burkholderiales</taxon>
        <taxon>Comamonadaceae</taxon>
        <taxon>Paenacidovorax</taxon>
    </lineage>
</organism>
<evidence type="ECO:0000256" key="1">
    <source>
        <dbReference type="ARBA" id="ARBA00005233"/>
    </source>
</evidence>
<dbReference type="InterPro" id="IPR045584">
    <property type="entry name" value="Pilin-like"/>
</dbReference>
<keyword evidence="6" id="KW-1185">Reference proteome</keyword>
<dbReference type="Pfam" id="PF00114">
    <property type="entry name" value="Pilin"/>
    <property type="match status" value="1"/>
</dbReference>
<dbReference type="InterPro" id="IPR012902">
    <property type="entry name" value="N_methyl_site"/>
</dbReference>
<dbReference type="AlphaFoldDB" id="A0A7H0HLH7"/>
<protein>
    <submittedName>
        <fullName evidence="5">Pilin</fullName>
    </submittedName>
</protein>
<keyword evidence="4" id="KW-0812">Transmembrane</keyword>
<dbReference type="InterPro" id="IPR001082">
    <property type="entry name" value="Pilin"/>
</dbReference>
<feature type="transmembrane region" description="Helical" evidence="4">
    <location>
        <begin position="7"/>
        <end position="31"/>
    </location>
</feature>
<dbReference type="GO" id="GO:0007155">
    <property type="term" value="P:cell adhesion"/>
    <property type="evidence" value="ECO:0007669"/>
    <property type="project" value="InterPro"/>
</dbReference>
<dbReference type="Pfam" id="PF07963">
    <property type="entry name" value="N_methyl"/>
    <property type="match status" value="1"/>
</dbReference>
<keyword evidence="4" id="KW-1133">Transmembrane helix</keyword>
<dbReference type="KEGG" id="amon:H9L24_16690"/>
<gene>
    <name evidence="5" type="ORF">H9L24_16690</name>
</gene>
<dbReference type="NCBIfam" id="TIGR02532">
    <property type="entry name" value="IV_pilin_GFxxxE"/>
    <property type="match status" value="1"/>
</dbReference>
<sequence length="170" mass="17419">MRSMQQGFTLIELMIVVAIIGILAAVALPAYQDYTIRSKVSEVVLAASQCRTSITETVQTTSSTNLPAGNAWGCEAGDPGGADASSPTKYVLSVVTSNTGAITVTTRAAANAPDLKAAAGKTIVLTPYKGPTPGTPLANTDVGIQIFKWVCGPGGATPMEARYLPGSCRG</sequence>
<dbReference type="Proteomes" id="UP000516057">
    <property type="component" value="Chromosome"/>
</dbReference>
<evidence type="ECO:0000256" key="2">
    <source>
        <dbReference type="ARBA" id="ARBA00022481"/>
    </source>
</evidence>
<name>A0A7H0HLH7_9BURK</name>